<gene>
    <name evidence="5" type="ORF">PTSG_00439</name>
</gene>
<dbReference type="SUPFAM" id="SSF50729">
    <property type="entry name" value="PH domain-like"/>
    <property type="match status" value="1"/>
</dbReference>
<dbReference type="RefSeq" id="XP_004998988.1">
    <property type="nucleotide sequence ID" value="XM_004998931.1"/>
</dbReference>
<dbReference type="KEGG" id="sre:PTSG_00439"/>
<dbReference type="eggNOG" id="ENOG502TG80">
    <property type="taxonomic scope" value="Eukaryota"/>
</dbReference>
<dbReference type="InParanoid" id="F2TWH3"/>
<sequence>MREALVASYVVKQGQIHRAWRRRWMCLYRDGVIEYQVDMGRPIRGRIDMRDVKEIVRGKDCADKAWPHAAPKWPRFCSQNTMFALITEHRTYYLYTFTPRDAFAWIAQLERTQFDLVNEASSCKPRTFSVSIADVKDVRIPAYLPEDVAHDMTLALERPSAHISCCRATFTATPSMLATTITETGVLHGQETPVDAATTHVLYRRDCSPIMAVTLTALATTFEGINFAGVLTVTHKDQPEPIRVYLPGMFTYDPAGATGTQHDESVSEEHARVHMHIVAAEMAAILQHASLEDINKLHASFDSLVRECTGRPLLHMWMHHQLVSAFIHGKHPQSYAEFIAATIAERPADRGVNLQDPSHAHTTAYLASRTDSDAQAPPQFFAALVHNGMRLAQLVGLAQFRLLQRMAEPESMEELKSCNPAPAALVGADALRAALMLCTIHEAEKLRCCWRVDPASTTQSRTRDSPTQDAATAESEAPGDGNDGDAKAKRGGEVGGVVGADNSSAKVTVGSGSTMHVRVRATALEDDDVVRADATVSVNVRPQPATASSEPATVAPPFHLRDDVSVSFSREGVQCEGIGFAGSITVRRADNGPPRVVLVPGVRTYDIAGKTGGTRASERVGEADVRFLSSVIVCELVAALHSATAAELDVMSAAFAEMNTAFHGRPTLAAWLHNQVVRSMCGAEHATTSTHDTKVTDAEHSADMTEAASYALFLRSTRDVSQLSPQAHLTAYLASLDAGSPQPPLAFLATCFRAENLGKVLPLAQARLLETLVREMDEQGETA</sequence>
<evidence type="ECO:0000313" key="6">
    <source>
        <dbReference type="Proteomes" id="UP000007799"/>
    </source>
</evidence>
<dbReference type="PROSITE" id="PS50003">
    <property type="entry name" value="PH_DOMAIN"/>
    <property type="match status" value="1"/>
</dbReference>
<dbReference type="GeneID" id="16067750"/>
<accession>F2TWH3</accession>
<dbReference type="Proteomes" id="UP000007799">
    <property type="component" value="Unassembled WGS sequence"/>
</dbReference>
<feature type="region of interest" description="Disordered" evidence="3">
    <location>
        <begin position="455"/>
        <end position="499"/>
    </location>
</feature>
<dbReference type="GO" id="GO:0045595">
    <property type="term" value="P:regulation of cell differentiation"/>
    <property type="evidence" value="ECO:0007669"/>
    <property type="project" value="TreeGrafter"/>
</dbReference>
<evidence type="ECO:0000313" key="5">
    <source>
        <dbReference type="EMBL" id="EGD72419.1"/>
    </source>
</evidence>
<reference evidence="5" key="1">
    <citation type="submission" date="2009-08" db="EMBL/GenBank/DDBJ databases">
        <title>Annotation of Salpingoeca rosetta.</title>
        <authorList>
            <consortium name="The Broad Institute Genome Sequencing Platform"/>
            <person name="Russ C."/>
            <person name="Cuomo C."/>
            <person name="Burger G."/>
            <person name="Gray M.W."/>
            <person name="Holland P.W.H."/>
            <person name="King N."/>
            <person name="Lang F.B.F."/>
            <person name="Roger A.J."/>
            <person name="Ruiz-Trillo I."/>
            <person name="Young S.K."/>
            <person name="Zeng Q."/>
            <person name="Gargeya S."/>
            <person name="Alvarado L."/>
            <person name="Berlin A."/>
            <person name="Chapman S.B."/>
            <person name="Chen Z."/>
            <person name="Freedman E."/>
            <person name="Gellesch M."/>
            <person name="Goldberg J."/>
            <person name="Griggs A."/>
            <person name="Gujja S."/>
            <person name="Heilman E."/>
            <person name="Heiman D."/>
            <person name="Howarth C."/>
            <person name="Mehta T."/>
            <person name="Neiman D."/>
            <person name="Pearson M."/>
            <person name="Roberts A."/>
            <person name="Saif S."/>
            <person name="Shea T."/>
            <person name="Shenoy N."/>
            <person name="Sisk P."/>
            <person name="Stolte C."/>
            <person name="Sykes S."/>
            <person name="White J."/>
            <person name="Yandava C."/>
            <person name="Haas B."/>
            <person name="Nusbaum C."/>
            <person name="Birren B."/>
        </authorList>
    </citation>
    <scope>NUCLEOTIDE SEQUENCE [LARGE SCALE GENOMIC DNA]</scope>
    <source>
        <strain evidence="5">ATCC 50818</strain>
    </source>
</reference>
<dbReference type="PANTHER" id="PTHR14309">
    <property type="entry name" value="EXPRESSED PROTEIN"/>
    <property type="match status" value="1"/>
</dbReference>
<evidence type="ECO:0000256" key="2">
    <source>
        <dbReference type="ARBA" id="ARBA00023136"/>
    </source>
</evidence>
<dbReference type="InterPro" id="IPR039680">
    <property type="entry name" value="PLEKHB1/2"/>
</dbReference>
<comment type="subcellular location">
    <subcellularLocation>
        <location evidence="1">Membrane</location>
    </subcellularLocation>
</comment>
<keyword evidence="6" id="KW-1185">Reference proteome</keyword>
<protein>
    <recommendedName>
        <fullName evidence="4">PH domain-containing protein</fullName>
    </recommendedName>
</protein>
<dbReference type="InterPro" id="IPR001849">
    <property type="entry name" value="PH_domain"/>
</dbReference>
<dbReference type="InterPro" id="IPR011993">
    <property type="entry name" value="PH-like_dom_sf"/>
</dbReference>
<organism evidence="6">
    <name type="scientific">Salpingoeca rosetta (strain ATCC 50818 / BSB-021)</name>
    <dbReference type="NCBI Taxonomy" id="946362"/>
    <lineage>
        <taxon>Eukaryota</taxon>
        <taxon>Choanoflagellata</taxon>
        <taxon>Craspedida</taxon>
        <taxon>Salpingoecidae</taxon>
        <taxon>Salpingoeca</taxon>
    </lineage>
</organism>
<dbReference type="PANTHER" id="PTHR14309:SF10">
    <property type="entry name" value="PH DOMAIN-CONTAINING PROTEIN"/>
    <property type="match status" value="1"/>
</dbReference>
<dbReference type="Pfam" id="PF00169">
    <property type="entry name" value="PH"/>
    <property type="match status" value="1"/>
</dbReference>
<dbReference type="SMART" id="SM00233">
    <property type="entry name" value="PH"/>
    <property type="match status" value="1"/>
</dbReference>
<dbReference type="GO" id="GO:0016020">
    <property type="term" value="C:membrane"/>
    <property type="evidence" value="ECO:0007669"/>
    <property type="project" value="UniProtKB-SubCell"/>
</dbReference>
<evidence type="ECO:0000256" key="1">
    <source>
        <dbReference type="ARBA" id="ARBA00004370"/>
    </source>
</evidence>
<evidence type="ECO:0000256" key="3">
    <source>
        <dbReference type="SAM" id="MobiDB-lite"/>
    </source>
</evidence>
<proteinExistence type="predicted"/>
<name>F2TWH3_SALR5</name>
<dbReference type="Gene3D" id="2.30.29.30">
    <property type="entry name" value="Pleckstrin-homology domain (PH domain)/Phosphotyrosine-binding domain (PTB)"/>
    <property type="match status" value="1"/>
</dbReference>
<feature type="domain" description="PH" evidence="4">
    <location>
        <begin position="3"/>
        <end position="114"/>
    </location>
</feature>
<evidence type="ECO:0000259" key="4">
    <source>
        <dbReference type="PROSITE" id="PS50003"/>
    </source>
</evidence>
<dbReference type="EMBL" id="GL832955">
    <property type="protein sequence ID" value="EGD72419.1"/>
    <property type="molecule type" value="Genomic_DNA"/>
</dbReference>
<dbReference type="AlphaFoldDB" id="F2TWH3"/>
<keyword evidence="2" id="KW-0472">Membrane</keyword>